<evidence type="ECO:0000313" key="4">
    <source>
        <dbReference type="EMBL" id="MBB5319397.1"/>
    </source>
</evidence>
<comment type="caution">
    <text evidence="4">The sequence shown here is derived from an EMBL/GenBank/DDBJ whole genome shotgun (WGS) entry which is preliminary data.</text>
</comment>
<dbReference type="InterPro" id="IPR050855">
    <property type="entry name" value="NDM-1-like"/>
</dbReference>
<evidence type="ECO:0000256" key="1">
    <source>
        <dbReference type="ARBA" id="ARBA00005250"/>
    </source>
</evidence>
<dbReference type="GO" id="GO:0016787">
    <property type="term" value="F:hydrolase activity"/>
    <property type="evidence" value="ECO:0007669"/>
    <property type="project" value="UniProtKB-KW"/>
</dbReference>
<dbReference type="Gene3D" id="3.60.15.10">
    <property type="entry name" value="Ribonuclease Z/Hydroxyacylglutathione hydrolase-like"/>
    <property type="match status" value="1"/>
</dbReference>
<proteinExistence type="inferred from homology"/>
<evidence type="ECO:0000259" key="3">
    <source>
        <dbReference type="SMART" id="SM00849"/>
    </source>
</evidence>
<dbReference type="InterPro" id="IPR001279">
    <property type="entry name" value="Metallo-B-lactamas"/>
</dbReference>
<keyword evidence="5" id="KW-1185">Reference proteome</keyword>
<dbReference type="PANTHER" id="PTHR42951">
    <property type="entry name" value="METALLO-BETA-LACTAMASE DOMAIN-CONTAINING"/>
    <property type="match status" value="1"/>
</dbReference>
<dbReference type="SUPFAM" id="SSF56281">
    <property type="entry name" value="Metallo-hydrolase/oxidoreductase"/>
    <property type="match status" value="1"/>
</dbReference>
<accession>A0A7W8ILM7</accession>
<dbReference type="PANTHER" id="PTHR42951:SF4">
    <property type="entry name" value="ACYL-COENZYME A THIOESTERASE MBLAC2"/>
    <property type="match status" value="1"/>
</dbReference>
<keyword evidence="2" id="KW-0732">Signal</keyword>
<dbReference type="SMART" id="SM00849">
    <property type="entry name" value="Lactamase_B"/>
    <property type="match status" value="1"/>
</dbReference>
<evidence type="ECO:0000313" key="5">
    <source>
        <dbReference type="Proteomes" id="UP000568106"/>
    </source>
</evidence>
<dbReference type="InterPro" id="IPR036866">
    <property type="entry name" value="RibonucZ/Hydroxyglut_hydro"/>
</dbReference>
<dbReference type="GO" id="GO:0017001">
    <property type="term" value="P:antibiotic catabolic process"/>
    <property type="evidence" value="ECO:0007669"/>
    <property type="project" value="UniProtKB-ARBA"/>
</dbReference>
<organism evidence="4 5">
    <name type="scientific">Tunturiibacter empetritectus</name>
    <dbReference type="NCBI Taxonomy" id="3069691"/>
    <lineage>
        <taxon>Bacteria</taxon>
        <taxon>Pseudomonadati</taxon>
        <taxon>Acidobacteriota</taxon>
        <taxon>Terriglobia</taxon>
        <taxon>Terriglobales</taxon>
        <taxon>Acidobacteriaceae</taxon>
        <taxon>Tunturiibacter</taxon>
    </lineage>
</organism>
<sequence length="343" mass="38517">MSRVFIVRASMVAILCLSSFAVMSAQLPEPDGGTIERGTSPAHWLSQGSKCMEIPEWQVHEYNPNFFILRQSPCTDYEKPFVFLFFGKDKALLADTGSRNGNIVPAIQVTVKNWLARNGRTSIPLLVVHTHEHRDHVWGDKALQAMNDAAIPVTLLPAEVEATKKFYGIEHWPTDIGHVDLGGRVIDVIPIPGHSAASVAFYDRNTAILLSSDSLYPGRLYVQDFAAFQASTERLIAFTKDKPVAHVLGNHIEETSTPFLDYPVGTMYQRQEHELALSRGSLLELEDALLSLHGVPQRLALRDFSVWPSGPKFTRPGDRERFQQHEKEEMERMWDHTAQPGVH</sequence>
<evidence type="ECO:0000256" key="2">
    <source>
        <dbReference type="SAM" id="SignalP"/>
    </source>
</evidence>
<dbReference type="AlphaFoldDB" id="A0A7W8ILM7"/>
<feature type="domain" description="Metallo-beta-lactamase" evidence="3">
    <location>
        <begin position="79"/>
        <end position="251"/>
    </location>
</feature>
<name>A0A7W8ILM7_9BACT</name>
<gene>
    <name evidence="4" type="ORF">HDF09_004105</name>
</gene>
<protein>
    <submittedName>
        <fullName evidence="4">Glyoxylase-like metal-dependent hydrolase (Beta-lactamase superfamily II)</fullName>
    </submittedName>
</protein>
<feature type="chain" id="PRO_5030551946" evidence="2">
    <location>
        <begin position="25"/>
        <end position="343"/>
    </location>
</feature>
<dbReference type="EMBL" id="JACHDY010000008">
    <property type="protein sequence ID" value="MBB5319397.1"/>
    <property type="molecule type" value="Genomic_DNA"/>
</dbReference>
<dbReference type="Pfam" id="PF00753">
    <property type="entry name" value="Lactamase_B"/>
    <property type="match status" value="1"/>
</dbReference>
<comment type="similarity">
    <text evidence="1">Belongs to the metallo-beta-lactamase superfamily. Class-B beta-lactamase family.</text>
</comment>
<feature type="signal peptide" evidence="2">
    <location>
        <begin position="1"/>
        <end position="24"/>
    </location>
</feature>
<reference evidence="4" key="1">
    <citation type="submission" date="2020-08" db="EMBL/GenBank/DDBJ databases">
        <title>Genomic Encyclopedia of Type Strains, Phase IV (KMG-V): Genome sequencing to study the core and pangenomes of soil and plant-associated prokaryotes.</title>
        <authorList>
            <person name="Whitman W."/>
        </authorList>
    </citation>
    <scope>NUCLEOTIDE SEQUENCE [LARGE SCALE GENOMIC DNA]</scope>
    <source>
        <strain evidence="4">M8UP27</strain>
    </source>
</reference>
<dbReference type="Proteomes" id="UP000568106">
    <property type="component" value="Unassembled WGS sequence"/>
</dbReference>